<dbReference type="Pfam" id="PF13510">
    <property type="entry name" value="Fer2_4"/>
    <property type="match status" value="1"/>
</dbReference>
<sequence>MINLFIDGKEVEVPEGSTVLQAAEKAGKKIPTLCFLKDINEIGACRVCLVEVEGARNLLASCVTPVSEGMKVLTNTPRVRRARKLQVELLLSNHEMNCPTCIRNGNCELKQVAEELGIREIRFNDGKKTTYSKDNSTPALIRDPGKCILCRRCVSVCSNVQTVEAIVPIGRGFDTVIAPSGLKNLADSPCVKCGQCVLVCPTGALTEKEYIEEVWAALDDPKKHVVVQTAPATRVAIGQEFGYEPGSINTGQMVAALRALGFDRVFDTDFTADLTIMEEGTELLHRLKNGGKLPMITSCSPGWINFIETFYGDYIDHLSTCKSPQQMFGALTKTYYAEKFNIDPADIVCVSIMPCTAKKFEARRPEMISSGYPDVDYVLTTRELARMIKQAGIKFDELEEEEYDEPLGISTGAGLIFGATGGVMEAALRTVYEIVTKKELENLEFEFARGLEDVKETEIDLDGTKVRVAVAHGLKNARKLLDQIKNGESPYHFIEIMCCPGGCIGGGGQPIPTNTEIRQKRIEAIYKEDKNMPLRKSHENPVVQVLYKDFLGEPLSEKSHQLLHTHYTKRSRYKI</sequence>
<proteinExistence type="predicted"/>
<dbReference type="InterPro" id="IPR036010">
    <property type="entry name" value="2Fe-2S_ferredoxin-like_sf"/>
</dbReference>
<dbReference type="RefSeq" id="WP_127018187.1">
    <property type="nucleotide sequence ID" value="NZ_CP016379.1"/>
</dbReference>
<dbReference type="Gene3D" id="3.30.70.20">
    <property type="match status" value="1"/>
</dbReference>
<dbReference type="InterPro" id="IPR009016">
    <property type="entry name" value="Fe_hydrogenase"/>
</dbReference>
<dbReference type="Pfam" id="PF02906">
    <property type="entry name" value="Fe_hyd_lg_C"/>
    <property type="match status" value="1"/>
</dbReference>
<dbReference type="Proteomes" id="UP000267250">
    <property type="component" value="Chromosome"/>
</dbReference>
<dbReference type="SUPFAM" id="SSF54862">
    <property type="entry name" value="4Fe-4S ferredoxins"/>
    <property type="match status" value="1"/>
</dbReference>
<keyword evidence="5" id="KW-0560">Oxidoreductase</keyword>
<dbReference type="Pfam" id="PF12838">
    <property type="entry name" value="Fer4_7"/>
    <property type="match status" value="1"/>
</dbReference>
<dbReference type="InterPro" id="IPR036991">
    <property type="entry name" value="Fe_hydrogenase_ssu_sf"/>
</dbReference>
<dbReference type="PROSITE" id="PS51379">
    <property type="entry name" value="4FE4S_FER_2"/>
    <property type="match status" value="2"/>
</dbReference>
<dbReference type="InterPro" id="IPR049830">
    <property type="entry name" value="HndD"/>
</dbReference>
<keyword evidence="7" id="KW-0411">Iron-sulfur</keyword>
<keyword evidence="12" id="KW-1185">Reference proteome</keyword>
<evidence type="ECO:0000256" key="6">
    <source>
        <dbReference type="ARBA" id="ARBA00023004"/>
    </source>
</evidence>
<dbReference type="InterPro" id="IPR050340">
    <property type="entry name" value="Cytosolic_Fe-S_CAF"/>
</dbReference>
<dbReference type="EMBL" id="CP016379">
    <property type="protein sequence ID" value="AZR74823.1"/>
    <property type="molecule type" value="Genomic_DNA"/>
</dbReference>
<gene>
    <name evidence="11" type="ORF">BBF96_04550</name>
</gene>
<organism evidence="11 12">
    <name type="scientific">Anoxybacter fermentans</name>
    <dbReference type="NCBI Taxonomy" id="1323375"/>
    <lineage>
        <taxon>Bacteria</taxon>
        <taxon>Bacillati</taxon>
        <taxon>Bacillota</taxon>
        <taxon>Clostridia</taxon>
        <taxon>Halanaerobiales</taxon>
        <taxon>Anoxybacter</taxon>
    </lineage>
</organism>
<name>A0A3Q9HSS8_9FIRM</name>
<dbReference type="GO" id="GO:0008901">
    <property type="term" value="F:ferredoxin hydrogenase activity"/>
    <property type="evidence" value="ECO:0007669"/>
    <property type="project" value="InterPro"/>
</dbReference>
<reference evidence="11 12" key="1">
    <citation type="submission" date="2016-07" db="EMBL/GenBank/DDBJ databases">
        <title>Genome and transcriptome analysis of iron-reducing fermentative bacteria Anoxybacter fermentans.</title>
        <authorList>
            <person name="Zeng X."/>
            <person name="Shao Z."/>
        </authorList>
    </citation>
    <scope>NUCLEOTIDE SEQUENCE [LARGE SCALE GENOMIC DNA]</scope>
    <source>
        <strain evidence="11 12">DY22613</strain>
    </source>
</reference>
<dbReference type="GO" id="GO:0051537">
    <property type="term" value="F:2 iron, 2 sulfur cluster binding"/>
    <property type="evidence" value="ECO:0007669"/>
    <property type="project" value="UniProtKB-KW"/>
</dbReference>
<dbReference type="FunFam" id="3.10.20.740:FF:000005">
    <property type="entry name" value="NADH:ubiquinone oxidoreductase subunit"/>
    <property type="match status" value="1"/>
</dbReference>
<dbReference type="Gene3D" id="3.10.20.740">
    <property type="match status" value="1"/>
</dbReference>
<dbReference type="GO" id="GO:0051539">
    <property type="term" value="F:4 iron, 4 sulfur cluster binding"/>
    <property type="evidence" value="ECO:0007669"/>
    <property type="project" value="UniProtKB-KW"/>
</dbReference>
<dbReference type="InterPro" id="IPR003149">
    <property type="entry name" value="Fe_hydrogenase_ssu"/>
</dbReference>
<dbReference type="Pfam" id="PF02256">
    <property type="entry name" value="Fe_hyd_SSU"/>
    <property type="match status" value="1"/>
</dbReference>
<dbReference type="NCBIfam" id="TIGR02512">
    <property type="entry name" value="FeFe_hydrog_A"/>
    <property type="match status" value="1"/>
</dbReference>
<keyword evidence="3" id="KW-0479">Metal-binding</keyword>
<feature type="domain" description="2Fe-2S ferredoxin-type" evidence="8">
    <location>
        <begin position="1"/>
        <end position="78"/>
    </location>
</feature>
<dbReference type="InterPro" id="IPR013352">
    <property type="entry name" value="Fe_hydrogenase_subset"/>
</dbReference>
<dbReference type="Gene3D" id="3.40.950.10">
    <property type="entry name" value="Fe-only Hydrogenase (Larger Subunit), Chain L, domain 3"/>
    <property type="match status" value="1"/>
</dbReference>
<evidence type="ECO:0000313" key="11">
    <source>
        <dbReference type="EMBL" id="AZR74823.1"/>
    </source>
</evidence>
<dbReference type="GO" id="GO:0005506">
    <property type="term" value="F:iron ion binding"/>
    <property type="evidence" value="ECO:0007669"/>
    <property type="project" value="InterPro"/>
</dbReference>
<evidence type="ECO:0000256" key="3">
    <source>
        <dbReference type="ARBA" id="ARBA00022723"/>
    </source>
</evidence>
<dbReference type="SUPFAM" id="SSF54292">
    <property type="entry name" value="2Fe-2S ferredoxin-like"/>
    <property type="match status" value="1"/>
</dbReference>
<evidence type="ECO:0000256" key="7">
    <source>
        <dbReference type="ARBA" id="ARBA00023014"/>
    </source>
</evidence>
<keyword evidence="6" id="KW-0408">Iron</keyword>
<dbReference type="PROSITE" id="PS51839">
    <property type="entry name" value="4FE4S_HC3"/>
    <property type="match status" value="1"/>
</dbReference>
<dbReference type="InterPro" id="IPR017896">
    <property type="entry name" value="4Fe4S_Fe-S-bd"/>
</dbReference>
<protein>
    <submittedName>
        <fullName evidence="11">Ferredoxin</fullName>
    </submittedName>
</protein>
<evidence type="ECO:0000313" key="12">
    <source>
        <dbReference type="Proteomes" id="UP000267250"/>
    </source>
</evidence>
<dbReference type="PROSITE" id="PS51085">
    <property type="entry name" value="2FE2S_FER_2"/>
    <property type="match status" value="1"/>
</dbReference>
<evidence type="ECO:0000256" key="4">
    <source>
        <dbReference type="ARBA" id="ARBA00022737"/>
    </source>
</evidence>
<feature type="domain" description="4Fe-4S His(Cys)3-ligated-type" evidence="10">
    <location>
        <begin position="78"/>
        <end position="117"/>
    </location>
</feature>
<dbReference type="InterPro" id="IPR019574">
    <property type="entry name" value="NADH_UbQ_OxRdtase_Gsu_4Fe4S-bd"/>
</dbReference>
<dbReference type="KEGG" id="aft:BBF96_04550"/>
<dbReference type="AlphaFoldDB" id="A0A3Q9HSS8"/>
<dbReference type="NCBIfam" id="NF040763">
    <property type="entry name" value="FeFe_hydrog_A6"/>
    <property type="match status" value="1"/>
</dbReference>
<accession>A0A3Q9HSS8</accession>
<evidence type="ECO:0000259" key="10">
    <source>
        <dbReference type="PROSITE" id="PS51839"/>
    </source>
</evidence>
<dbReference type="OrthoDB" id="9805142at2"/>
<evidence type="ECO:0000256" key="5">
    <source>
        <dbReference type="ARBA" id="ARBA00023002"/>
    </source>
</evidence>
<dbReference type="Pfam" id="PF10588">
    <property type="entry name" value="NADH-G_4Fe-4S_3"/>
    <property type="match status" value="1"/>
</dbReference>
<keyword evidence="1" id="KW-0004">4Fe-4S</keyword>
<dbReference type="Gene3D" id="4.10.260.20">
    <property type="entry name" value="Iron hydrogenase, small subunit"/>
    <property type="match status" value="1"/>
</dbReference>
<evidence type="ECO:0000259" key="9">
    <source>
        <dbReference type="PROSITE" id="PS51379"/>
    </source>
</evidence>
<keyword evidence="4" id="KW-0677">Repeat</keyword>
<dbReference type="InterPro" id="IPR001041">
    <property type="entry name" value="2Fe-2S_ferredoxin-type"/>
</dbReference>
<evidence type="ECO:0000259" key="8">
    <source>
        <dbReference type="PROSITE" id="PS51085"/>
    </source>
</evidence>
<dbReference type="SMART" id="SM00929">
    <property type="entry name" value="NADH-G_4Fe-4S_3"/>
    <property type="match status" value="1"/>
</dbReference>
<dbReference type="CDD" id="cd00207">
    <property type="entry name" value="fer2"/>
    <property type="match status" value="1"/>
</dbReference>
<dbReference type="InterPro" id="IPR017900">
    <property type="entry name" value="4Fe4S_Fe_S_CS"/>
</dbReference>
<evidence type="ECO:0000256" key="2">
    <source>
        <dbReference type="ARBA" id="ARBA00022714"/>
    </source>
</evidence>
<dbReference type="SMART" id="SM00902">
    <property type="entry name" value="Fe_hyd_SSU"/>
    <property type="match status" value="1"/>
</dbReference>
<feature type="domain" description="4Fe-4S ferredoxin-type" evidence="9">
    <location>
        <begin position="138"/>
        <end position="168"/>
    </location>
</feature>
<dbReference type="FunFam" id="3.30.70.20:FF:000035">
    <property type="entry name" value="Iron hydrogenase 1"/>
    <property type="match status" value="1"/>
</dbReference>
<feature type="domain" description="4Fe-4S ferredoxin-type" evidence="9">
    <location>
        <begin position="179"/>
        <end position="210"/>
    </location>
</feature>
<keyword evidence="2" id="KW-0001">2Fe-2S</keyword>
<dbReference type="PROSITE" id="PS00198">
    <property type="entry name" value="4FE4S_FER_1"/>
    <property type="match status" value="1"/>
</dbReference>
<dbReference type="FunFam" id="4.10.260.20:FF:000001">
    <property type="entry name" value="NADP-reducing hydrogenase subunit HndD"/>
    <property type="match status" value="1"/>
</dbReference>
<dbReference type="Gene3D" id="3.40.50.1780">
    <property type="match status" value="1"/>
</dbReference>
<dbReference type="InterPro" id="IPR004108">
    <property type="entry name" value="Fe_hydrogenase_lsu_C"/>
</dbReference>
<evidence type="ECO:0000256" key="1">
    <source>
        <dbReference type="ARBA" id="ARBA00022485"/>
    </source>
</evidence>
<dbReference type="PANTHER" id="PTHR11615">
    <property type="entry name" value="NITRATE, FORMATE, IRON DEHYDROGENASE"/>
    <property type="match status" value="1"/>
</dbReference>
<dbReference type="SUPFAM" id="SSF53920">
    <property type="entry name" value="Fe-only hydrogenase"/>
    <property type="match status" value="1"/>
</dbReference>